<evidence type="ECO:0000256" key="6">
    <source>
        <dbReference type="ARBA" id="ARBA00050112"/>
    </source>
</evidence>
<comment type="function">
    <text evidence="7">Catalyzes the base-exchange of a guanine (G) residue with the queuine precursor 7-aminomethyl-7-deazaguanine (PreQ1) at position 34 (anticodon wobble position) in tRNAs with GU(N) anticodons (tRNA-Asp, -Asn, -His and -Tyr). Catalysis occurs through a double-displacement mechanism. The nucleophile active site attacks the C1' of nucleotide 34 to detach the guanine base from the RNA, forming a covalent enzyme-RNA intermediate. The proton acceptor active site deprotonates the incoming PreQ1, allowing a nucleophilic attack on the C1' of the ribose to form the product. After dissociation, two additional enzymatic reactions on the tRNA convert PreQ1 to queuine (Q), resulting in the hypermodified nucleoside queuosine (7-(((4,5-cis-dihydroxy-2-cyclopenten-1-yl)amino)methyl)-7-deazaguanosine).</text>
</comment>
<dbReference type="UniPathway" id="UPA00392"/>
<evidence type="ECO:0000256" key="5">
    <source>
        <dbReference type="ARBA" id="ARBA00022785"/>
    </source>
</evidence>
<comment type="catalytic activity">
    <reaction evidence="6 7">
        <text>7-aminomethyl-7-carbaguanine + guanosine(34) in tRNA = 7-aminomethyl-7-carbaguanosine(34) in tRNA + guanine</text>
        <dbReference type="Rhea" id="RHEA:24104"/>
        <dbReference type="Rhea" id="RHEA-COMP:10341"/>
        <dbReference type="Rhea" id="RHEA-COMP:10342"/>
        <dbReference type="ChEBI" id="CHEBI:16235"/>
        <dbReference type="ChEBI" id="CHEBI:58703"/>
        <dbReference type="ChEBI" id="CHEBI:74269"/>
        <dbReference type="ChEBI" id="CHEBI:82833"/>
        <dbReference type="EC" id="2.4.2.29"/>
    </reaction>
</comment>
<dbReference type="RefSeq" id="WP_041992643.1">
    <property type="nucleotide sequence ID" value="NZ_CDOD01000026.1"/>
</dbReference>
<organism evidence="9 10">
    <name type="scientific">Capnocytophaga cynodegmi</name>
    <dbReference type="NCBI Taxonomy" id="28189"/>
    <lineage>
        <taxon>Bacteria</taxon>
        <taxon>Pseudomonadati</taxon>
        <taxon>Bacteroidota</taxon>
        <taxon>Flavobacteriia</taxon>
        <taxon>Flavobacteriales</taxon>
        <taxon>Flavobacteriaceae</taxon>
        <taxon>Capnocytophaga</taxon>
    </lineage>
</organism>
<protein>
    <recommendedName>
        <fullName evidence="7">Queuine tRNA-ribosyltransferase</fullName>
        <ecNumber evidence="7">2.4.2.29</ecNumber>
    </recommendedName>
    <alternativeName>
        <fullName evidence="7">Guanine insertion enzyme</fullName>
    </alternativeName>
    <alternativeName>
        <fullName evidence="7">tRNA-guanine transglycosylase</fullName>
    </alternativeName>
</protein>
<dbReference type="eggNOG" id="COG0343">
    <property type="taxonomic scope" value="Bacteria"/>
</dbReference>
<comment type="pathway">
    <text evidence="1 7">tRNA modification; tRNA-queuosine biosynthesis.</text>
</comment>
<dbReference type="EC" id="2.4.2.29" evidence="7"/>
<feature type="binding site" evidence="7">
    <location>
        <position position="146"/>
    </location>
    <ligand>
        <name>substrate</name>
    </ligand>
</feature>
<evidence type="ECO:0000256" key="2">
    <source>
        <dbReference type="ARBA" id="ARBA00022676"/>
    </source>
</evidence>
<evidence type="ECO:0000256" key="3">
    <source>
        <dbReference type="ARBA" id="ARBA00022679"/>
    </source>
</evidence>
<dbReference type="InterPro" id="IPR002616">
    <property type="entry name" value="tRNA_ribo_trans-like"/>
</dbReference>
<dbReference type="SUPFAM" id="SSF51713">
    <property type="entry name" value="tRNA-guanine transglycosylase"/>
    <property type="match status" value="1"/>
</dbReference>
<feature type="binding site" evidence="7">
    <location>
        <position position="221"/>
    </location>
    <ligand>
        <name>substrate</name>
    </ligand>
</feature>
<evidence type="ECO:0000256" key="1">
    <source>
        <dbReference type="ARBA" id="ARBA00004691"/>
    </source>
</evidence>
<dbReference type="InterPro" id="IPR004803">
    <property type="entry name" value="TGT"/>
</dbReference>
<keyword evidence="10" id="KW-1185">Reference proteome</keyword>
<reference evidence="10" key="1">
    <citation type="submission" date="2015-01" db="EMBL/GenBank/DDBJ databases">
        <authorList>
            <person name="MANFREDI Pablo"/>
        </authorList>
    </citation>
    <scope>NUCLEOTIDE SEQUENCE [LARGE SCALE GENOMIC DNA]</scope>
    <source>
        <strain evidence="10">Ccyn2B</strain>
    </source>
</reference>
<dbReference type="Pfam" id="PF01702">
    <property type="entry name" value="TGT"/>
    <property type="match status" value="1"/>
</dbReference>
<feature type="region of interest" description="RNA binding" evidence="7">
    <location>
        <begin position="252"/>
        <end position="258"/>
    </location>
</feature>
<dbReference type="PANTHER" id="PTHR46499">
    <property type="entry name" value="QUEUINE TRNA-RIBOSYLTRANSFERASE"/>
    <property type="match status" value="1"/>
</dbReference>
<gene>
    <name evidence="7 9" type="primary">tgt</name>
    <name evidence="9" type="ORF">CCYN2B_320067</name>
</gene>
<sequence>MQFELLKTDQHTKARAGKITTDHGIIETPIFMPVGTVASVKGVHQRELKEDINPDIILGNTYHLYLRPTTSILEKAGGLHKFMNWDRNILTDSGGYQVYSLSDTRKIKEEGVKFKSHIDGSYHFFSPENVMETQRSIGADIIMAFDECTPYPCDYQYAKKSMHMTHRWLDRCISHLEKVPPKYGYSQSLFPIVQGSVYKDLREQSAEYIASKGADGNAIGGLSVGEPAEDMYEMTDLVCNILPKDKPRYLMGVGTPINILENIALGVDMFDCVMPTRNARNGMLFTSQGIINIKNKKWEDDFSPIDPDGHTYVDTYYTKAYLRHLFAANEFLGKQIASIHNLGFYLWLVREARKHILAGDFAFWKEKMVKQLGQRL</sequence>
<keyword evidence="3 7" id="KW-0808">Transferase</keyword>
<dbReference type="Proteomes" id="UP000038055">
    <property type="component" value="Unassembled WGS sequence"/>
</dbReference>
<evidence type="ECO:0000313" key="9">
    <source>
        <dbReference type="EMBL" id="CEN36639.1"/>
    </source>
</evidence>
<dbReference type="Gene3D" id="3.20.20.105">
    <property type="entry name" value="Queuine tRNA-ribosyltransferase-like"/>
    <property type="match status" value="1"/>
</dbReference>
<keyword evidence="4 7" id="KW-0819">tRNA processing</keyword>
<feature type="binding site" evidence="7">
    <location>
        <position position="194"/>
    </location>
    <ligand>
        <name>substrate</name>
    </ligand>
</feature>
<proteinExistence type="inferred from homology"/>
<feature type="active site" description="Nucleophile" evidence="7">
    <location>
        <position position="271"/>
    </location>
</feature>
<keyword evidence="5 7" id="KW-0671">Queuosine biosynthesis</keyword>
<feature type="active site" description="Proton acceptor" evidence="7">
    <location>
        <position position="92"/>
    </location>
</feature>
<dbReference type="InterPro" id="IPR050076">
    <property type="entry name" value="ArchSynthase1/Queuine_TRR"/>
</dbReference>
<dbReference type="NCBIfam" id="TIGR00449">
    <property type="entry name" value="tgt_general"/>
    <property type="match status" value="1"/>
</dbReference>
<dbReference type="NCBIfam" id="TIGR00430">
    <property type="entry name" value="Q_tRNA_tgt"/>
    <property type="match status" value="1"/>
</dbReference>
<keyword evidence="2 7" id="KW-0328">Glycosyltransferase</keyword>
<feature type="region of interest" description="RNA binding; important for wobble base 34 recognition" evidence="7">
    <location>
        <begin position="276"/>
        <end position="280"/>
    </location>
</feature>
<feature type="domain" description="tRNA-guanine(15) transglycosylase-like" evidence="8">
    <location>
        <begin position="12"/>
        <end position="372"/>
    </location>
</feature>
<evidence type="ECO:0000256" key="4">
    <source>
        <dbReference type="ARBA" id="ARBA00022694"/>
    </source>
</evidence>
<dbReference type="FunFam" id="3.20.20.105:FF:000001">
    <property type="entry name" value="Queuine tRNA-ribosyltransferase"/>
    <property type="match status" value="1"/>
</dbReference>
<name>A0A0B7HDD0_9FLAO</name>
<dbReference type="HAMAP" id="MF_00168">
    <property type="entry name" value="Q_tRNA_Tgt"/>
    <property type="match status" value="1"/>
</dbReference>
<dbReference type="STRING" id="28189.CCYN74_200059"/>
<dbReference type="GO" id="GO:0005829">
    <property type="term" value="C:cytosol"/>
    <property type="evidence" value="ECO:0007669"/>
    <property type="project" value="TreeGrafter"/>
</dbReference>
<dbReference type="EMBL" id="CDOD01000026">
    <property type="protein sequence ID" value="CEN36639.1"/>
    <property type="molecule type" value="Genomic_DNA"/>
</dbReference>
<accession>A0A0B7HDD0</accession>
<comment type="caution">
    <text evidence="7">Lacks conserved residue(s) required for the propagation of feature annotation.</text>
</comment>
<comment type="subunit">
    <text evidence="7">Homodimer. Within each dimer, one monomer is responsible for RNA recognition and catalysis, while the other monomer binds to the replacement base PreQ1.</text>
</comment>
<evidence type="ECO:0000313" key="10">
    <source>
        <dbReference type="Proteomes" id="UP000038055"/>
    </source>
</evidence>
<dbReference type="AlphaFoldDB" id="A0A0B7HDD0"/>
<dbReference type="PANTHER" id="PTHR46499:SF1">
    <property type="entry name" value="QUEUINE TRNA-RIBOSYLTRANSFERASE"/>
    <property type="match status" value="1"/>
</dbReference>
<feature type="binding site" evidence="7">
    <location>
        <begin position="92"/>
        <end position="96"/>
    </location>
    <ligand>
        <name>substrate</name>
    </ligand>
</feature>
<dbReference type="GO" id="GO:0008616">
    <property type="term" value="P:tRNA queuosine(34) biosynthetic process"/>
    <property type="evidence" value="ECO:0007669"/>
    <property type="project" value="UniProtKB-UniRule"/>
</dbReference>
<comment type="similarity">
    <text evidence="7">Belongs to the queuine tRNA-ribosyltransferase family.</text>
</comment>
<dbReference type="InterPro" id="IPR036511">
    <property type="entry name" value="TGT-like_sf"/>
</dbReference>
<evidence type="ECO:0000256" key="7">
    <source>
        <dbReference type="HAMAP-Rule" id="MF_00168"/>
    </source>
</evidence>
<evidence type="ECO:0000259" key="8">
    <source>
        <dbReference type="Pfam" id="PF01702"/>
    </source>
</evidence>
<dbReference type="GO" id="GO:0008479">
    <property type="term" value="F:tRNA-guanosine(34) queuine transglycosylase activity"/>
    <property type="evidence" value="ECO:0007669"/>
    <property type="project" value="UniProtKB-UniRule"/>
</dbReference>